<dbReference type="FunFam" id="3.30.230.70:FF:000001">
    <property type="entry name" value="Polyribonucleotide nucleotidyltransferase"/>
    <property type="match status" value="1"/>
</dbReference>
<dbReference type="Pfam" id="PF03726">
    <property type="entry name" value="PNPase"/>
    <property type="match status" value="1"/>
</dbReference>
<dbReference type="InterPro" id="IPR036456">
    <property type="entry name" value="PNPase_PH_RNA-bd_sf"/>
</dbReference>
<organism evidence="10 11">
    <name type="scientific">Mytilus coruscus</name>
    <name type="common">Sea mussel</name>
    <dbReference type="NCBI Taxonomy" id="42192"/>
    <lineage>
        <taxon>Eukaryota</taxon>
        <taxon>Metazoa</taxon>
        <taxon>Spiralia</taxon>
        <taxon>Lophotrochozoa</taxon>
        <taxon>Mollusca</taxon>
        <taxon>Bivalvia</taxon>
        <taxon>Autobranchia</taxon>
        <taxon>Pteriomorphia</taxon>
        <taxon>Mytilida</taxon>
        <taxon>Mytiloidea</taxon>
        <taxon>Mytilidae</taxon>
        <taxon>Mytilinae</taxon>
        <taxon>Mytilus</taxon>
    </lineage>
</organism>
<dbReference type="GO" id="GO:0003723">
    <property type="term" value="F:RNA binding"/>
    <property type="evidence" value="ECO:0007669"/>
    <property type="project" value="UniProtKB-UniRule"/>
</dbReference>
<evidence type="ECO:0000256" key="3">
    <source>
        <dbReference type="ARBA" id="ARBA00022490"/>
    </source>
</evidence>
<accession>A0A6J8F0J4</accession>
<evidence type="ECO:0000256" key="7">
    <source>
        <dbReference type="ARBA" id="ARBA00031451"/>
    </source>
</evidence>
<proteinExistence type="inferred from homology"/>
<evidence type="ECO:0000256" key="2">
    <source>
        <dbReference type="ARBA" id="ARBA00012416"/>
    </source>
</evidence>
<dbReference type="InterPro" id="IPR020568">
    <property type="entry name" value="Ribosomal_Su5_D2-typ_SF"/>
</dbReference>
<dbReference type="Proteomes" id="UP000507470">
    <property type="component" value="Unassembled WGS sequence"/>
</dbReference>
<dbReference type="PROSITE" id="PS50126">
    <property type="entry name" value="S1"/>
    <property type="match status" value="1"/>
</dbReference>
<dbReference type="Gene3D" id="3.30.230.70">
    <property type="entry name" value="GHMP Kinase, N-terminal domain"/>
    <property type="match status" value="2"/>
</dbReference>
<dbReference type="EMBL" id="CACVKT020010252">
    <property type="protein sequence ID" value="CAC5425572.1"/>
    <property type="molecule type" value="Genomic_DNA"/>
</dbReference>
<dbReference type="SMART" id="SM00322">
    <property type="entry name" value="KH"/>
    <property type="match status" value="1"/>
</dbReference>
<dbReference type="PANTHER" id="PTHR11252">
    <property type="entry name" value="POLYRIBONUCLEOTIDE NUCLEOTIDYLTRANSFERASE"/>
    <property type="match status" value="1"/>
</dbReference>
<dbReference type="SUPFAM" id="SSF50249">
    <property type="entry name" value="Nucleic acid-binding proteins"/>
    <property type="match status" value="1"/>
</dbReference>
<dbReference type="InterPro" id="IPR027408">
    <property type="entry name" value="PNPase/RNase_PH_dom_sf"/>
</dbReference>
<gene>
    <name evidence="10" type="ORF">MCOR_57376</name>
</gene>
<evidence type="ECO:0000256" key="5">
    <source>
        <dbReference type="ARBA" id="ARBA00022695"/>
    </source>
</evidence>
<dbReference type="NCBIfam" id="NF008805">
    <property type="entry name" value="PRK11824.1"/>
    <property type="match status" value="1"/>
</dbReference>
<dbReference type="FunFam" id="3.30.230.70:FF:000032">
    <property type="entry name" value="Polyribonucleotide nucleotidyltransferase 1"/>
    <property type="match status" value="1"/>
</dbReference>
<dbReference type="CDD" id="cd11364">
    <property type="entry name" value="RNase_PH_PNPase_2"/>
    <property type="match status" value="1"/>
</dbReference>
<keyword evidence="3" id="KW-0963">Cytoplasm</keyword>
<dbReference type="InterPro" id="IPR036612">
    <property type="entry name" value="KH_dom_type_1_sf"/>
</dbReference>
<evidence type="ECO:0000313" key="10">
    <source>
        <dbReference type="EMBL" id="CAC5425572.1"/>
    </source>
</evidence>
<reference evidence="10 11" key="1">
    <citation type="submission" date="2020-06" db="EMBL/GenBank/DDBJ databases">
        <authorList>
            <person name="Li R."/>
            <person name="Bekaert M."/>
        </authorList>
    </citation>
    <scope>NUCLEOTIDE SEQUENCE [LARGE SCALE GENOMIC DNA]</scope>
    <source>
        <strain evidence="11">wild</strain>
    </source>
</reference>
<dbReference type="PIRSF" id="PIRSF005499">
    <property type="entry name" value="PNPase"/>
    <property type="match status" value="1"/>
</dbReference>
<dbReference type="InterPro" id="IPR036345">
    <property type="entry name" value="ExoRNase_PH_dom2_sf"/>
</dbReference>
<dbReference type="FunFam" id="3.30.1370.10:FF:000001">
    <property type="entry name" value="Polyribonucleotide nucleotidyltransferase"/>
    <property type="match status" value="1"/>
</dbReference>
<dbReference type="Gene3D" id="2.40.50.140">
    <property type="entry name" value="Nucleic acid-binding proteins"/>
    <property type="match status" value="1"/>
</dbReference>
<dbReference type="GO" id="GO:0000175">
    <property type="term" value="F:3'-5'-RNA exonuclease activity"/>
    <property type="evidence" value="ECO:0007669"/>
    <property type="project" value="TreeGrafter"/>
</dbReference>
<evidence type="ECO:0000256" key="4">
    <source>
        <dbReference type="ARBA" id="ARBA00022679"/>
    </source>
</evidence>
<evidence type="ECO:0000256" key="6">
    <source>
        <dbReference type="ARBA" id="ARBA00022884"/>
    </source>
</evidence>
<dbReference type="SMART" id="SM00316">
    <property type="entry name" value="S1"/>
    <property type="match status" value="1"/>
</dbReference>
<evidence type="ECO:0000259" key="9">
    <source>
        <dbReference type="PROSITE" id="PS50126"/>
    </source>
</evidence>
<dbReference type="GO" id="GO:0000965">
    <property type="term" value="P:mitochondrial RNA 3'-end processing"/>
    <property type="evidence" value="ECO:0007669"/>
    <property type="project" value="TreeGrafter"/>
</dbReference>
<protein>
    <recommendedName>
        <fullName evidence="2">polyribonucleotide nucleotidyltransferase</fullName>
        <ecNumber evidence="2">2.7.7.8</ecNumber>
    </recommendedName>
    <alternativeName>
        <fullName evidence="7">Polynucleotide phosphorylase 1</fullName>
    </alternativeName>
</protein>
<dbReference type="CDD" id="cd11363">
    <property type="entry name" value="RNase_PH_PNPase_1"/>
    <property type="match status" value="1"/>
</dbReference>
<dbReference type="EC" id="2.7.7.8" evidence="2"/>
<keyword evidence="6 8" id="KW-0694">RNA-binding</keyword>
<dbReference type="Pfam" id="PF01138">
    <property type="entry name" value="RNase_PH"/>
    <property type="match status" value="2"/>
</dbReference>
<dbReference type="InterPro" id="IPR015847">
    <property type="entry name" value="ExoRNase_PH_dom2"/>
</dbReference>
<dbReference type="SUPFAM" id="SSF55666">
    <property type="entry name" value="Ribonuclease PH domain 2-like"/>
    <property type="match status" value="2"/>
</dbReference>
<dbReference type="NCBIfam" id="TIGR03591">
    <property type="entry name" value="polynuc_phos"/>
    <property type="match status" value="1"/>
</dbReference>
<keyword evidence="11" id="KW-1185">Reference proteome</keyword>
<dbReference type="InterPro" id="IPR001247">
    <property type="entry name" value="ExoRNase_PH_dom1"/>
</dbReference>
<keyword evidence="5 10" id="KW-0548">Nucleotidyltransferase</keyword>
<sequence length="766" mass="84982">MAAPLKQTWTVKNHLLLMQKHLKRIGQLCHEVQKSSWGNEESVRNVKFDVGNRPIEISTGQFARFADGSAVAKQGDTTVLVTAVSKSKSTPASFLPLTVDYRQKAASAGRIPTNFLRRELGASDKEILTSRLIDRSLRPLFPAGFNYETQIICNLMAVDGDHDPEVLSINAASAALVLSDIPFNGPVGAVRIGYVDHEIVINPTRLELQQSPLNLIVSGCSDNKIVMMEGHADNFEHDLFKEGIKTGVKEINTIILKLKELRESLGKPKRDVEYKLAPPDEIFTTIERLTKTELTAILQDASHDKFSRDNAVRDLKSSTIKQLIELFPDKEKDKELLFEAYDLYAKKLFRKLILQTDKRCDGRSLTQLRPISCDINMFSPLHGSALFQRGQTQVMCTVTLDSLDSAAKVDTMSQIIGGIKEKNFMLHYEFPPYATNEISKAGLTTRRELGHGALAEKGLRSIIPDNYPFTIRLTSEVLESNGSSSMASICGGSLALMDAGVPVKQAAAGVALGLISSGNTDDDFKYKILTDILGIEDYMGDMDFKIAGTRTGITALQADVKLPGIPINVVMEAIEQSTDAKNEILTIMDNKISEPRKEQKKSFPVIETYTVSLAKRSKFIGVGGLNLKKLTSETGVRVTSIDETNFQLFAHNQQSMNEAKELIEQFLAEERAPELEYGAIYTGKITEIRNYGVMVQLHPKLEAMMLHNMQLDIRKIDHPSALGLKVGDEIQVKYFARDPHSGQIRLSRKILQSPLAKASFLNAKNR</sequence>
<dbReference type="GO" id="GO:0005739">
    <property type="term" value="C:mitochondrion"/>
    <property type="evidence" value="ECO:0007669"/>
    <property type="project" value="TreeGrafter"/>
</dbReference>
<dbReference type="InterPro" id="IPR012340">
    <property type="entry name" value="NA-bd_OB-fold"/>
</dbReference>
<dbReference type="InterPro" id="IPR015848">
    <property type="entry name" value="PNPase_PH_RNA-bd_bac/org-type"/>
</dbReference>
<evidence type="ECO:0000256" key="8">
    <source>
        <dbReference type="PROSITE-ProRule" id="PRU00117"/>
    </source>
</evidence>
<dbReference type="Pfam" id="PF03725">
    <property type="entry name" value="RNase_PH_C"/>
    <property type="match status" value="1"/>
</dbReference>
<dbReference type="Pfam" id="PF00575">
    <property type="entry name" value="S1"/>
    <property type="match status" value="1"/>
</dbReference>
<evidence type="ECO:0000256" key="1">
    <source>
        <dbReference type="ARBA" id="ARBA00007404"/>
    </source>
</evidence>
<dbReference type="GO" id="GO:0000958">
    <property type="term" value="P:mitochondrial mRNA catabolic process"/>
    <property type="evidence" value="ECO:0007669"/>
    <property type="project" value="TreeGrafter"/>
</dbReference>
<comment type="similarity">
    <text evidence="1">Belongs to the polyribonucleotide nucleotidyltransferase family.</text>
</comment>
<dbReference type="InterPro" id="IPR004087">
    <property type="entry name" value="KH_dom"/>
</dbReference>
<dbReference type="InterPro" id="IPR012162">
    <property type="entry name" value="PNPase"/>
</dbReference>
<dbReference type="SUPFAM" id="SSF54211">
    <property type="entry name" value="Ribosomal protein S5 domain 2-like"/>
    <property type="match status" value="2"/>
</dbReference>
<evidence type="ECO:0000313" key="11">
    <source>
        <dbReference type="Proteomes" id="UP000507470"/>
    </source>
</evidence>
<name>A0A6J8F0J4_MYTCO</name>
<dbReference type="SUPFAM" id="SSF46915">
    <property type="entry name" value="Polynucleotide phosphorylase/guanosine pentaphosphate synthase (PNPase/GPSI), domain 3"/>
    <property type="match status" value="1"/>
</dbReference>
<dbReference type="AlphaFoldDB" id="A0A6J8F0J4"/>
<dbReference type="CDD" id="cd09033">
    <property type="entry name" value="KH-I_PNPT1"/>
    <property type="match status" value="1"/>
</dbReference>
<dbReference type="OrthoDB" id="437922at2759"/>
<keyword evidence="4 10" id="KW-0808">Transferase</keyword>
<dbReference type="GO" id="GO:0005829">
    <property type="term" value="C:cytosol"/>
    <property type="evidence" value="ECO:0007669"/>
    <property type="project" value="TreeGrafter"/>
</dbReference>
<dbReference type="PANTHER" id="PTHR11252:SF0">
    <property type="entry name" value="POLYRIBONUCLEOTIDE NUCLEOTIDYLTRANSFERASE 1, MITOCHONDRIAL"/>
    <property type="match status" value="1"/>
</dbReference>
<dbReference type="Gene3D" id="3.30.1370.10">
    <property type="entry name" value="K Homology domain, type 1"/>
    <property type="match status" value="1"/>
</dbReference>
<feature type="domain" description="S1 motif" evidence="9">
    <location>
        <begin position="678"/>
        <end position="749"/>
    </location>
</feature>
<dbReference type="GO" id="GO:0004654">
    <property type="term" value="F:polyribonucleotide nucleotidyltransferase activity"/>
    <property type="evidence" value="ECO:0007669"/>
    <property type="project" value="UniProtKB-EC"/>
</dbReference>
<dbReference type="InterPro" id="IPR003029">
    <property type="entry name" value="S1_domain"/>
</dbReference>
<dbReference type="FunFam" id="2.40.50.140:FF:000113">
    <property type="entry name" value="polyribonucleotide nucleotidyltransferase 1, mitochondrial"/>
    <property type="match status" value="1"/>
</dbReference>
<dbReference type="SUPFAM" id="SSF54791">
    <property type="entry name" value="Eukaryotic type KH-domain (KH-domain type I)"/>
    <property type="match status" value="1"/>
</dbReference>
<dbReference type="PROSITE" id="PS50084">
    <property type="entry name" value="KH_TYPE_1"/>
    <property type="match status" value="1"/>
</dbReference>